<dbReference type="RefSeq" id="WP_075150854.1">
    <property type="nucleotide sequence ID" value="NZ_CP018820.1"/>
</dbReference>
<keyword evidence="4" id="KW-1185">Reference proteome</keyword>
<dbReference type="Proteomes" id="UP000185161">
    <property type="component" value="Chromosome"/>
</dbReference>
<evidence type="ECO:0000259" key="2">
    <source>
        <dbReference type="Pfam" id="PF03981"/>
    </source>
</evidence>
<dbReference type="EMBL" id="CP018820">
    <property type="protein sequence ID" value="APR51861.1"/>
    <property type="molecule type" value="Genomic_DNA"/>
</dbReference>
<dbReference type="InterPro" id="IPR021150">
    <property type="entry name" value="Ubiq_cyt_c_chap"/>
</dbReference>
<dbReference type="GeneID" id="44131897"/>
<dbReference type="AlphaFoldDB" id="A0A1L6J7B3"/>
<organism evidence="3 4">
    <name type="scientific">Sphingomonas koreensis</name>
    <dbReference type="NCBI Taxonomy" id="93064"/>
    <lineage>
        <taxon>Bacteria</taxon>
        <taxon>Pseudomonadati</taxon>
        <taxon>Pseudomonadota</taxon>
        <taxon>Alphaproteobacteria</taxon>
        <taxon>Sphingomonadales</taxon>
        <taxon>Sphingomonadaceae</taxon>
        <taxon>Sphingomonas</taxon>
    </lineage>
</organism>
<reference evidence="4" key="1">
    <citation type="submission" date="2016-12" db="EMBL/GenBank/DDBJ databases">
        <title>Whole genome sequencing of Sphingomonas sp. ABOJV.</title>
        <authorList>
            <person name="Conlan S."/>
            <person name="Thomas P.J."/>
            <person name="Mullikin J."/>
            <person name="Palmore T.N."/>
            <person name="Frank K.M."/>
            <person name="Segre J.A."/>
        </authorList>
    </citation>
    <scope>NUCLEOTIDE SEQUENCE [LARGE SCALE GENOMIC DNA]</scope>
    <source>
        <strain evidence="4">ABOJV</strain>
    </source>
</reference>
<gene>
    <name evidence="3" type="ORF">BRX40_04915</name>
</gene>
<name>A0A1L6J7B3_9SPHN</name>
<accession>A0A1L6J7B3</accession>
<proteinExistence type="inferred from homology"/>
<evidence type="ECO:0000256" key="1">
    <source>
        <dbReference type="ARBA" id="ARBA00006436"/>
    </source>
</evidence>
<evidence type="ECO:0000313" key="4">
    <source>
        <dbReference type="Proteomes" id="UP000185161"/>
    </source>
</evidence>
<dbReference type="Pfam" id="PF03981">
    <property type="entry name" value="Ubiq_cyt_C_chap"/>
    <property type="match status" value="1"/>
</dbReference>
<evidence type="ECO:0000313" key="3">
    <source>
        <dbReference type="EMBL" id="APR51861.1"/>
    </source>
</evidence>
<sequence>MNMGLWQRLAGRKAENPAAALYQAVVARGRAPHWYEAGAVPDTVNGRFDTIASVLAVVLLRLEAEPAAAETIARLIECFVDDMDGQLRQFGVGDVVVGKRMGKMMGLLGGRLGAYRDALVAGTEPLEGALLRNLYRAEDPGEAALAHSAGELRALHIALAQVELDALMAGRLAA</sequence>
<feature type="domain" description="Ubiquinol-cytochrome c chaperone" evidence="2">
    <location>
        <begin position="39"/>
        <end position="172"/>
    </location>
</feature>
<comment type="similarity">
    <text evidence="1">Belongs to the UPF0174 family.</text>
</comment>
<dbReference type="STRING" id="93064.BRX40_04915"/>
<protein>
    <submittedName>
        <fullName evidence="3">Ubiquinol-cytochrome C chaperone</fullName>
    </submittedName>
</protein>
<dbReference type="KEGG" id="skr:BRX40_04915"/>